<dbReference type="GO" id="GO:0016787">
    <property type="term" value="F:hydrolase activity"/>
    <property type="evidence" value="ECO:0007669"/>
    <property type="project" value="UniProtKB-KW"/>
</dbReference>
<dbReference type="SUPFAM" id="SSF50118">
    <property type="entry name" value="Cell growth inhibitor/plasmid maintenance toxic component"/>
    <property type="match status" value="1"/>
</dbReference>
<comment type="caution">
    <text evidence="3">The sequence shown here is derived from an EMBL/GenBank/DDBJ whole genome shotgun (WGS) entry which is preliminary data.</text>
</comment>
<evidence type="ECO:0000256" key="1">
    <source>
        <dbReference type="ARBA" id="ARBA00007521"/>
    </source>
</evidence>
<keyword evidence="2" id="KW-1277">Toxin-antitoxin system</keyword>
<comment type="similarity">
    <text evidence="1">Belongs to the PemK/MazF family.</text>
</comment>
<dbReference type="PANTHER" id="PTHR33988:SF2">
    <property type="entry name" value="ENDORIBONUCLEASE MAZF"/>
    <property type="match status" value="1"/>
</dbReference>
<accession>A0ABU7VWJ6</accession>
<dbReference type="EMBL" id="JAZHPZ010000012">
    <property type="protein sequence ID" value="MEF2968137.1"/>
    <property type="molecule type" value="Genomic_DNA"/>
</dbReference>
<dbReference type="Proteomes" id="UP001306950">
    <property type="component" value="Unassembled WGS sequence"/>
</dbReference>
<dbReference type="Gene3D" id="2.30.30.110">
    <property type="match status" value="1"/>
</dbReference>
<sequence length="116" mass="13080">MMYSQGEILLIPFPYSDLSSTKKRPVLVLSNTEYNQSHKDIVVAAITSNIAERDYLIQISESDLVKGQLKVESGIRVDKIYTFSDNIVIKSFGQISSEKMSQVRARLYELFSILGA</sequence>
<dbReference type="InterPro" id="IPR003477">
    <property type="entry name" value="PemK-like"/>
</dbReference>
<evidence type="ECO:0000313" key="3">
    <source>
        <dbReference type="EMBL" id="MEF2968137.1"/>
    </source>
</evidence>
<proteinExistence type="inferred from homology"/>
<reference evidence="3 4" key="1">
    <citation type="submission" date="2024-02" db="EMBL/GenBank/DDBJ databases">
        <title>A nitrogen-fixing paenibacillus bacterium.</title>
        <authorList>
            <person name="Zhang W.L."/>
            <person name="Chen S.F."/>
        </authorList>
    </citation>
    <scope>NUCLEOTIDE SEQUENCE [LARGE SCALE GENOMIC DNA]</scope>
    <source>
        <strain evidence="3 4">M1</strain>
    </source>
</reference>
<protein>
    <submittedName>
        <fullName evidence="3">Type II toxin-antitoxin system PemK/MazF family toxin</fullName>
        <ecNumber evidence="3">3.1.-.-</ecNumber>
    </submittedName>
</protein>
<keyword evidence="4" id="KW-1185">Reference proteome</keyword>
<dbReference type="InterPro" id="IPR011067">
    <property type="entry name" value="Plasmid_toxin/cell-grow_inhib"/>
</dbReference>
<dbReference type="RefSeq" id="WP_331848348.1">
    <property type="nucleotide sequence ID" value="NZ_JAZHPZ010000012.1"/>
</dbReference>
<name>A0ABU7VWJ6_9BACL</name>
<keyword evidence="3" id="KW-0378">Hydrolase</keyword>
<evidence type="ECO:0000313" key="4">
    <source>
        <dbReference type="Proteomes" id="UP001306950"/>
    </source>
</evidence>
<evidence type="ECO:0000256" key="2">
    <source>
        <dbReference type="ARBA" id="ARBA00022649"/>
    </source>
</evidence>
<organism evidence="3 4">
    <name type="scientific">Paenibacillus haidiansis</name>
    <dbReference type="NCBI Taxonomy" id="1574488"/>
    <lineage>
        <taxon>Bacteria</taxon>
        <taxon>Bacillati</taxon>
        <taxon>Bacillota</taxon>
        <taxon>Bacilli</taxon>
        <taxon>Bacillales</taxon>
        <taxon>Paenibacillaceae</taxon>
        <taxon>Paenibacillus</taxon>
    </lineage>
</organism>
<dbReference type="Pfam" id="PF02452">
    <property type="entry name" value="PemK_toxin"/>
    <property type="match status" value="1"/>
</dbReference>
<dbReference type="EC" id="3.1.-.-" evidence="3"/>
<gene>
    <name evidence="3" type="ORF">V3851_20100</name>
</gene>
<dbReference type="PANTHER" id="PTHR33988">
    <property type="entry name" value="ENDORIBONUCLEASE MAZF-RELATED"/>
    <property type="match status" value="1"/>
</dbReference>